<dbReference type="GeneID" id="24135133"/>
<dbReference type="KEGG" id="spar:SPRG_13237"/>
<dbReference type="GO" id="GO:0003676">
    <property type="term" value="F:nucleic acid binding"/>
    <property type="evidence" value="ECO:0007669"/>
    <property type="project" value="InterPro"/>
</dbReference>
<dbReference type="VEuPathDB" id="FungiDB:SPRG_13237"/>
<reference evidence="2 3" key="1">
    <citation type="journal article" date="2013" name="PLoS Genet.">
        <title>Distinctive expansion of potential virulence genes in the genome of the oomycete fish pathogen Saprolegnia parasitica.</title>
        <authorList>
            <person name="Jiang R.H."/>
            <person name="de Bruijn I."/>
            <person name="Haas B.J."/>
            <person name="Belmonte R."/>
            <person name="Lobach L."/>
            <person name="Christie J."/>
            <person name="van den Ackerveken G."/>
            <person name="Bottin A."/>
            <person name="Bulone V."/>
            <person name="Diaz-Moreno S.M."/>
            <person name="Dumas B."/>
            <person name="Fan L."/>
            <person name="Gaulin E."/>
            <person name="Govers F."/>
            <person name="Grenville-Briggs L.J."/>
            <person name="Horner N.R."/>
            <person name="Levin J.Z."/>
            <person name="Mammella M."/>
            <person name="Meijer H.J."/>
            <person name="Morris P."/>
            <person name="Nusbaum C."/>
            <person name="Oome S."/>
            <person name="Phillips A.J."/>
            <person name="van Rooyen D."/>
            <person name="Rzeszutek E."/>
            <person name="Saraiva M."/>
            <person name="Secombes C.J."/>
            <person name="Seidl M.F."/>
            <person name="Snel B."/>
            <person name="Stassen J.H."/>
            <person name="Sykes S."/>
            <person name="Tripathy S."/>
            <person name="van den Berg H."/>
            <person name="Vega-Arreguin J.C."/>
            <person name="Wawra S."/>
            <person name="Young S.K."/>
            <person name="Zeng Q."/>
            <person name="Dieguez-Uribeondo J."/>
            <person name="Russ C."/>
            <person name="Tyler B.M."/>
            <person name="van West P."/>
        </authorList>
    </citation>
    <scope>NUCLEOTIDE SEQUENCE [LARGE SCALE GENOMIC DNA]</scope>
    <source>
        <strain evidence="2 3">CBS 223.65</strain>
    </source>
</reference>
<dbReference type="Proteomes" id="UP000030745">
    <property type="component" value="Unassembled WGS sequence"/>
</dbReference>
<dbReference type="AlphaFoldDB" id="A0A067BUL6"/>
<keyword evidence="3" id="KW-1185">Reference proteome</keyword>
<dbReference type="EMBL" id="KK583309">
    <property type="protein sequence ID" value="KDO20540.1"/>
    <property type="molecule type" value="Genomic_DNA"/>
</dbReference>
<dbReference type="InterPro" id="IPR004875">
    <property type="entry name" value="DDE_SF_endonuclease_dom"/>
</dbReference>
<feature type="domain" description="DDE-1" evidence="1">
    <location>
        <begin position="1"/>
        <end position="93"/>
    </location>
</feature>
<proteinExistence type="predicted"/>
<organism evidence="2 3">
    <name type="scientific">Saprolegnia parasitica (strain CBS 223.65)</name>
    <dbReference type="NCBI Taxonomy" id="695850"/>
    <lineage>
        <taxon>Eukaryota</taxon>
        <taxon>Sar</taxon>
        <taxon>Stramenopiles</taxon>
        <taxon>Oomycota</taxon>
        <taxon>Saprolegniomycetes</taxon>
        <taxon>Saprolegniales</taxon>
        <taxon>Saprolegniaceae</taxon>
        <taxon>Saprolegnia</taxon>
    </lineage>
</organism>
<dbReference type="Pfam" id="PF03184">
    <property type="entry name" value="DDE_1"/>
    <property type="match status" value="1"/>
</dbReference>
<gene>
    <name evidence="2" type="ORF">SPRG_13237</name>
</gene>
<name>A0A067BUL6_SAPPC</name>
<sequence length="140" mass="15592">MDQDTAMDYLEWLSELYEGERIGLIWDLATAHKGEKVLKFAVELGIVVAFIPAGLTSILQVCDLIINKTLKAAAVPRESVLEWIETATREIDSIQAATKGIGAAFRKYGQDPRFKTAEELLDGLKVFQENCIYASLLDNQ</sequence>
<accession>A0A067BUL6</accession>
<evidence type="ECO:0000313" key="2">
    <source>
        <dbReference type="EMBL" id="KDO20540.1"/>
    </source>
</evidence>
<protein>
    <recommendedName>
        <fullName evidence="1">DDE-1 domain-containing protein</fullName>
    </recommendedName>
</protein>
<evidence type="ECO:0000313" key="3">
    <source>
        <dbReference type="Proteomes" id="UP000030745"/>
    </source>
</evidence>
<evidence type="ECO:0000259" key="1">
    <source>
        <dbReference type="Pfam" id="PF03184"/>
    </source>
</evidence>
<dbReference type="OrthoDB" id="127431at2759"/>
<dbReference type="RefSeq" id="XP_012208733.1">
    <property type="nucleotide sequence ID" value="XM_012353343.1"/>
</dbReference>